<dbReference type="Proteomes" id="UP000239899">
    <property type="component" value="Unassembled WGS sequence"/>
</dbReference>
<sequence>MVQAALTLSAARTGLHQRPPSRLQRGQRSLPCRAGKGFGGSSSSSSSSGGSSDASGSGSERDRMQDVVRESRQAQLSTSDMLAKLLQAEDPKKVAEENVESLTEMFFQTANAYLTMAKKEGNQVVTQHIETALRAALEAKQATLRPEIQLLNRLLGAETQEQRQRILFNPDAVDTLVMNDRYFFGLLQRMQTDVGRMPDSPQKAALVERLESIRQAADAARTPEEEAAFRAQERIGSELRAVRRAAAATDKDVAALSKAVHSLEKETLLFGDLENYLAVIEAEIEAISTTLQRVQAANEAGSAAAARSGGQSGG</sequence>
<feature type="region of interest" description="Disordered" evidence="1">
    <location>
        <begin position="1"/>
        <end position="76"/>
    </location>
</feature>
<dbReference type="OrthoDB" id="534978at2759"/>
<accession>A0A2P6TW51</accession>
<feature type="compositionally biased region" description="Basic and acidic residues" evidence="1">
    <location>
        <begin position="59"/>
        <end position="72"/>
    </location>
</feature>
<evidence type="ECO:0000313" key="2">
    <source>
        <dbReference type="EMBL" id="PRW58284.1"/>
    </source>
</evidence>
<dbReference type="AlphaFoldDB" id="A0A2P6TW51"/>
<reference evidence="2 3" key="1">
    <citation type="journal article" date="2018" name="Plant J.">
        <title>Genome sequences of Chlorella sorokiniana UTEX 1602 and Micractinium conductrix SAG 241.80: implications to maltose excretion by a green alga.</title>
        <authorList>
            <person name="Arriola M.B."/>
            <person name="Velmurugan N."/>
            <person name="Zhang Y."/>
            <person name="Plunkett M.H."/>
            <person name="Hondzo H."/>
            <person name="Barney B.M."/>
        </authorList>
    </citation>
    <scope>NUCLEOTIDE SEQUENCE [LARGE SCALE GENOMIC DNA]</scope>
    <source>
        <strain evidence="3">UTEX 1602</strain>
    </source>
</reference>
<evidence type="ECO:0000313" key="3">
    <source>
        <dbReference type="Proteomes" id="UP000239899"/>
    </source>
</evidence>
<feature type="compositionally biased region" description="Low complexity" evidence="1">
    <location>
        <begin position="41"/>
        <end position="58"/>
    </location>
</feature>
<gene>
    <name evidence="2" type="ORF">C2E21_2947</name>
</gene>
<name>A0A2P6TW51_CHLSO</name>
<dbReference type="Pfam" id="PF06320">
    <property type="entry name" value="GCN5L1"/>
    <property type="match status" value="1"/>
</dbReference>
<keyword evidence="3" id="KW-1185">Reference proteome</keyword>
<proteinExistence type="predicted"/>
<protein>
    <submittedName>
        <fullName evidence="2">Uncharacterized protein</fullName>
    </submittedName>
</protein>
<evidence type="ECO:0000256" key="1">
    <source>
        <dbReference type="SAM" id="MobiDB-lite"/>
    </source>
</evidence>
<dbReference type="EMBL" id="LHPG02000005">
    <property type="protein sequence ID" value="PRW58284.1"/>
    <property type="molecule type" value="Genomic_DNA"/>
</dbReference>
<organism evidence="2 3">
    <name type="scientific">Chlorella sorokiniana</name>
    <name type="common">Freshwater green alga</name>
    <dbReference type="NCBI Taxonomy" id="3076"/>
    <lineage>
        <taxon>Eukaryota</taxon>
        <taxon>Viridiplantae</taxon>
        <taxon>Chlorophyta</taxon>
        <taxon>core chlorophytes</taxon>
        <taxon>Trebouxiophyceae</taxon>
        <taxon>Chlorellales</taxon>
        <taxon>Chlorellaceae</taxon>
        <taxon>Chlorella clade</taxon>
        <taxon>Chlorella</taxon>
    </lineage>
</organism>
<comment type="caution">
    <text evidence="2">The sequence shown here is derived from an EMBL/GenBank/DDBJ whole genome shotgun (WGS) entry which is preliminary data.</text>
</comment>